<dbReference type="GO" id="GO:0004198">
    <property type="term" value="F:calcium-dependent cysteine-type endopeptidase activity"/>
    <property type="evidence" value="ECO:0007669"/>
    <property type="project" value="InterPro"/>
</dbReference>
<evidence type="ECO:0000313" key="9">
    <source>
        <dbReference type="EMBL" id="KAJ3504529.1"/>
    </source>
</evidence>
<dbReference type="OrthoDB" id="424753at2759"/>
<evidence type="ECO:0000259" key="8">
    <source>
        <dbReference type="PROSITE" id="PS50203"/>
    </source>
</evidence>
<sequence length="285" mass="32045">MAPTKVSPVQLPSGQDETKKRWRFHWKRPASPVRPPPPKEHTGLLVTAELEEAMQECQTKVERIAGDCRANNRKFRDIEFDLQNDRERTVYGLIDQDTTVLQRSMTTVRRVRELYDDPQFFKGGVDSSDIEQGGLGDCWFLSALSNVATSPELIKKCCVARDEDVGVYGFIFFRDGRWVNVVVDDQLFCKMPKFEELSSGERALYHNDKNLYNKSAKATGKNLMYAKSAEAGETWVPLIEKAYAKLHGSYQALDGGFVSEAIEDLTGGVSTILQMNTMSASGTKN</sequence>
<keyword evidence="4" id="KW-0788">Thiol protease</keyword>
<dbReference type="InterPro" id="IPR038765">
    <property type="entry name" value="Papain-like_cys_pep_sf"/>
</dbReference>
<dbReference type="Proteomes" id="UP001148786">
    <property type="component" value="Unassembled WGS sequence"/>
</dbReference>
<keyword evidence="3" id="KW-0378">Hydrolase</keyword>
<name>A0A9W8JVY0_9AGAR</name>
<feature type="domain" description="Calpain catalytic" evidence="8">
    <location>
        <begin position="109"/>
        <end position="285"/>
    </location>
</feature>
<comment type="caution">
    <text evidence="6">Lacks conserved residue(s) required for the propagation of feature annotation.</text>
</comment>
<protein>
    <recommendedName>
        <fullName evidence="8">Calpain catalytic domain-containing protein</fullName>
    </recommendedName>
</protein>
<dbReference type="Pfam" id="PF00648">
    <property type="entry name" value="Peptidase_C2"/>
    <property type="match status" value="1"/>
</dbReference>
<gene>
    <name evidence="9" type="ORF">NLJ89_g7890</name>
</gene>
<dbReference type="PROSITE" id="PS00139">
    <property type="entry name" value="THIOL_PROTEASE_CYS"/>
    <property type="match status" value="1"/>
</dbReference>
<proteinExistence type="inferred from homology"/>
<dbReference type="SMART" id="SM00230">
    <property type="entry name" value="CysPc"/>
    <property type="match status" value="1"/>
</dbReference>
<evidence type="ECO:0000256" key="5">
    <source>
        <dbReference type="PIRSR" id="PIRSR622684-1"/>
    </source>
</evidence>
<evidence type="ECO:0000256" key="6">
    <source>
        <dbReference type="PROSITE-ProRule" id="PRU00239"/>
    </source>
</evidence>
<dbReference type="InterPro" id="IPR022684">
    <property type="entry name" value="Calpain_cysteine_protease"/>
</dbReference>
<dbReference type="InterPro" id="IPR001300">
    <property type="entry name" value="Peptidase_C2_calpain_cat"/>
</dbReference>
<evidence type="ECO:0000313" key="10">
    <source>
        <dbReference type="Proteomes" id="UP001148786"/>
    </source>
</evidence>
<reference evidence="9" key="1">
    <citation type="submission" date="2022-07" db="EMBL/GenBank/DDBJ databases">
        <title>Genome Sequence of Agrocybe chaxingu.</title>
        <authorList>
            <person name="Buettner E."/>
        </authorList>
    </citation>
    <scope>NUCLEOTIDE SEQUENCE</scope>
    <source>
        <strain evidence="9">MP-N11</strain>
    </source>
</reference>
<dbReference type="GO" id="GO:0006508">
    <property type="term" value="P:proteolysis"/>
    <property type="evidence" value="ECO:0007669"/>
    <property type="project" value="UniProtKB-KW"/>
</dbReference>
<dbReference type="EMBL" id="JANKHO010000998">
    <property type="protein sequence ID" value="KAJ3504529.1"/>
    <property type="molecule type" value="Genomic_DNA"/>
</dbReference>
<keyword evidence="10" id="KW-1185">Reference proteome</keyword>
<evidence type="ECO:0000256" key="1">
    <source>
        <dbReference type="ARBA" id="ARBA00007623"/>
    </source>
</evidence>
<feature type="region of interest" description="Disordered" evidence="7">
    <location>
        <begin position="1"/>
        <end position="40"/>
    </location>
</feature>
<evidence type="ECO:0000256" key="7">
    <source>
        <dbReference type="SAM" id="MobiDB-lite"/>
    </source>
</evidence>
<keyword evidence="2" id="KW-0645">Protease</keyword>
<dbReference type="SUPFAM" id="SSF54001">
    <property type="entry name" value="Cysteine proteinases"/>
    <property type="match status" value="1"/>
</dbReference>
<comment type="caution">
    <text evidence="9">The sequence shown here is derived from an EMBL/GenBank/DDBJ whole genome shotgun (WGS) entry which is preliminary data.</text>
</comment>
<accession>A0A9W8JVY0</accession>
<dbReference type="InterPro" id="IPR000169">
    <property type="entry name" value="Pept_cys_AS"/>
</dbReference>
<evidence type="ECO:0000256" key="4">
    <source>
        <dbReference type="ARBA" id="ARBA00022807"/>
    </source>
</evidence>
<evidence type="ECO:0000256" key="3">
    <source>
        <dbReference type="ARBA" id="ARBA00022801"/>
    </source>
</evidence>
<evidence type="ECO:0000256" key="2">
    <source>
        <dbReference type="ARBA" id="ARBA00022670"/>
    </source>
</evidence>
<dbReference type="PANTHER" id="PTHR10183:SF379">
    <property type="entry name" value="CALPAIN-5"/>
    <property type="match status" value="1"/>
</dbReference>
<dbReference type="PROSITE" id="PS50203">
    <property type="entry name" value="CALPAIN_CAT"/>
    <property type="match status" value="1"/>
</dbReference>
<comment type="similarity">
    <text evidence="1">Belongs to the peptidase C2 family.</text>
</comment>
<feature type="active site" evidence="5">
    <location>
        <position position="138"/>
    </location>
</feature>
<dbReference type="PANTHER" id="PTHR10183">
    <property type="entry name" value="CALPAIN"/>
    <property type="match status" value="1"/>
</dbReference>
<dbReference type="AlphaFoldDB" id="A0A9W8JVY0"/>
<organism evidence="9 10">
    <name type="scientific">Agrocybe chaxingu</name>
    <dbReference type="NCBI Taxonomy" id="84603"/>
    <lineage>
        <taxon>Eukaryota</taxon>
        <taxon>Fungi</taxon>
        <taxon>Dikarya</taxon>
        <taxon>Basidiomycota</taxon>
        <taxon>Agaricomycotina</taxon>
        <taxon>Agaricomycetes</taxon>
        <taxon>Agaricomycetidae</taxon>
        <taxon>Agaricales</taxon>
        <taxon>Agaricineae</taxon>
        <taxon>Strophariaceae</taxon>
        <taxon>Agrocybe</taxon>
    </lineage>
</organism>